<dbReference type="EMBL" id="HBHK01006894">
    <property type="protein sequence ID" value="CAD9673121.1"/>
    <property type="molecule type" value="Transcribed_RNA"/>
</dbReference>
<accession>A0A7S2W8D0</accession>
<dbReference type="SUPFAM" id="SSF51556">
    <property type="entry name" value="Metallo-dependent hydrolases"/>
    <property type="match status" value="1"/>
</dbReference>
<dbReference type="CDD" id="cd01300">
    <property type="entry name" value="YtcJ_like"/>
    <property type="match status" value="1"/>
</dbReference>
<keyword evidence="1" id="KW-0732">Signal</keyword>
<feature type="chain" id="PRO_5031085958" description="Amidohydrolase 3 domain-containing protein" evidence="1">
    <location>
        <begin position="17"/>
        <end position="659"/>
    </location>
</feature>
<name>A0A7S2W8D0_9STRA</name>
<proteinExistence type="predicted"/>
<dbReference type="Pfam" id="PF07969">
    <property type="entry name" value="Amidohydro_3"/>
    <property type="match status" value="1"/>
</dbReference>
<feature type="domain" description="Amidohydrolase 3" evidence="2">
    <location>
        <begin position="158"/>
        <end position="652"/>
    </location>
</feature>
<dbReference type="InterPro" id="IPR032466">
    <property type="entry name" value="Metal_Hydrolase"/>
</dbReference>
<dbReference type="InterPro" id="IPR013108">
    <property type="entry name" value="Amidohydro_3"/>
</dbReference>
<evidence type="ECO:0000256" key="1">
    <source>
        <dbReference type="SAM" id="SignalP"/>
    </source>
</evidence>
<dbReference type="Gene3D" id="3.10.310.70">
    <property type="match status" value="1"/>
</dbReference>
<dbReference type="InterPro" id="IPR011059">
    <property type="entry name" value="Metal-dep_hydrolase_composite"/>
</dbReference>
<dbReference type="AlphaFoldDB" id="A0A7S2W8D0"/>
<protein>
    <recommendedName>
        <fullName evidence="2">Amidohydrolase 3 domain-containing protein</fullName>
    </recommendedName>
</protein>
<dbReference type="Gene3D" id="2.30.40.10">
    <property type="entry name" value="Urease, subunit C, domain 1"/>
    <property type="match status" value="1"/>
</dbReference>
<organism evidence="3">
    <name type="scientific">Mucochytrium quahogii</name>
    <dbReference type="NCBI Taxonomy" id="96639"/>
    <lineage>
        <taxon>Eukaryota</taxon>
        <taxon>Sar</taxon>
        <taxon>Stramenopiles</taxon>
        <taxon>Bigyra</taxon>
        <taxon>Labyrinthulomycetes</taxon>
        <taxon>Thraustochytrida</taxon>
        <taxon>Thraustochytriidae</taxon>
        <taxon>Mucochytrium</taxon>
    </lineage>
</organism>
<dbReference type="SUPFAM" id="SSF51338">
    <property type="entry name" value="Composite domain of metallo-dependent hydrolases"/>
    <property type="match status" value="1"/>
</dbReference>
<dbReference type="InterPro" id="IPR033932">
    <property type="entry name" value="YtcJ-like"/>
</dbReference>
<evidence type="ECO:0000259" key="2">
    <source>
        <dbReference type="Pfam" id="PF07969"/>
    </source>
</evidence>
<gene>
    <name evidence="3" type="ORF">QSP1433_LOCUS4198</name>
</gene>
<sequence>MFIILSVLGLAGLSLCFNFLRNRWHKGVDGRSEDDEGSGDFGRKLLDEIEIVDGQAPEPSLKKASFNCGCHNVAWEYMEESIFNLIKKKKRVLGVDNRKKKLCAVYVGGTIRPMAQGNIEDTVEAMGIEDGLVVATGTLDQVKERMVNGFETIALQPGQTLIPGLIEPHAHIVPSAALRSWHDFSPFDGQYLRKGYTVKWFRERLVEIVNDRNHEDWIFGYGADPSLMGHKKQAHGLNVIERLSTDSFDDIVQVRPLMIVAASGHTLYANSVFLKLLYNKSFKEKYASFKAFRSAVDANGGLQEMEQIVPALKLLPAKSLLRVAENLFRNLDEIYDEYASRGVTMVYDALSSPLIRTILTLHSLVKGKEKVKVGCTKVVSTYEDATRLREFEPVKKYKPFYFGHVKIISDGSNQGLTGYQSACYRCQPANNCGKFNFSNDEFQRIVQHVVQKKKWPTMVHANGDKAVERVIHAFEGSIGEKTHHRIEHCSLLTLNQIARMAKMGVSPSFLIGHVGYWGAVFQDAIFEEKSLHLDLCKSAVARGLRISLHSDNFITPIGPLRLVEQAVTRIMEGDPQKRVLNGTQRLSISEALLAVTYNAAIHCGADKWVGSLEPGKYADFCVLDKDPLTMETHVGLRDLVIHQTVCSGNVSYQEFSTKL</sequence>
<dbReference type="Gene3D" id="3.20.20.140">
    <property type="entry name" value="Metal-dependent hydrolases"/>
    <property type="match status" value="1"/>
</dbReference>
<dbReference type="PANTHER" id="PTHR22642">
    <property type="entry name" value="IMIDAZOLONEPROPIONASE"/>
    <property type="match status" value="1"/>
</dbReference>
<feature type="signal peptide" evidence="1">
    <location>
        <begin position="1"/>
        <end position="16"/>
    </location>
</feature>
<dbReference type="PANTHER" id="PTHR22642:SF2">
    <property type="entry name" value="PROTEIN LONG AFTER FAR-RED 3"/>
    <property type="match status" value="1"/>
</dbReference>
<dbReference type="GO" id="GO:0016810">
    <property type="term" value="F:hydrolase activity, acting on carbon-nitrogen (but not peptide) bonds"/>
    <property type="evidence" value="ECO:0007669"/>
    <property type="project" value="InterPro"/>
</dbReference>
<reference evidence="3" key="1">
    <citation type="submission" date="2021-01" db="EMBL/GenBank/DDBJ databases">
        <authorList>
            <person name="Corre E."/>
            <person name="Pelletier E."/>
            <person name="Niang G."/>
            <person name="Scheremetjew M."/>
            <person name="Finn R."/>
            <person name="Kale V."/>
            <person name="Holt S."/>
            <person name="Cochrane G."/>
            <person name="Meng A."/>
            <person name="Brown T."/>
            <person name="Cohen L."/>
        </authorList>
    </citation>
    <scope>NUCLEOTIDE SEQUENCE</scope>
    <source>
        <strain evidence="3">NY070348D</strain>
    </source>
</reference>
<evidence type="ECO:0000313" key="3">
    <source>
        <dbReference type="EMBL" id="CAD9673121.1"/>
    </source>
</evidence>